<comment type="caution">
    <text evidence="2">The sequence shown here is derived from an EMBL/GenBank/DDBJ whole genome shotgun (WGS) entry which is preliminary data.</text>
</comment>
<dbReference type="Proteomes" id="UP000758155">
    <property type="component" value="Unassembled WGS sequence"/>
</dbReference>
<evidence type="ECO:0000313" key="3">
    <source>
        <dbReference type="Proteomes" id="UP000758155"/>
    </source>
</evidence>
<gene>
    <name evidence="2" type="ORF">E8E12_010588</name>
</gene>
<evidence type="ECO:0000313" key="2">
    <source>
        <dbReference type="EMBL" id="KAF3048123.1"/>
    </source>
</evidence>
<feature type="signal peptide" evidence="1">
    <location>
        <begin position="1"/>
        <end position="17"/>
    </location>
</feature>
<keyword evidence="3" id="KW-1185">Reference proteome</keyword>
<proteinExistence type="predicted"/>
<sequence>MMYTPALFTLLTATALALPTPQAFLTGIPSVFLPSPYPGCIGGMPCPSWVMRQWGSEKKLTGESAETEKNEQSLTVRQETGEDEAGVFYCKDVGWGGDCIYRRTPLGSDPKDCTQLNLPASSVGPDEGYYCIFYTQVPQRIILCLPRILIRRRNAVCAPLASDGSDTLSLTYPGTDNLGFTAKGDFNDRLLSYQCFREEDVALDPMEKSDAQEFENAKAAFIGGKAE</sequence>
<organism evidence="2 3">
    <name type="scientific">Didymella heteroderae</name>
    <dbReference type="NCBI Taxonomy" id="1769908"/>
    <lineage>
        <taxon>Eukaryota</taxon>
        <taxon>Fungi</taxon>
        <taxon>Dikarya</taxon>
        <taxon>Ascomycota</taxon>
        <taxon>Pezizomycotina</taxon>
        <taxon>Dothideomycetes</taxon>
        <taxon>Pleosporomycetidae</taxon>
        <taxon>Pleosporales</taxon>
        <taxon>Pleosporineae</taxon>
        <taxon>Didymellaceae</taxon>
        <taxon>Didymella</taxon>
    </lineage>
</organism>
<dbReference type="EMBL" id="SWKV01000001">
    <property type="protein sequence ID" value="KAF3048123.1"/>
    <property type="molecule type" value="Genomic_DNA"/>
</dbReference>
<accession>A0A9P4X1L2</accession>
<protein>
    <submittedName>
        <fullName evidence="2">Uncharacterized protein</fullName>
    </submittedName>
</protein>
<keyword evidence="1" id="KW-0732">Signal</keyword>
<dbReference type="AlphaFoldDB" id="A0A9P4X1L2"/>
<reference evidence="2" key="1">
    <citation type="submission" date="2019-04" db="EMBL/GenBank/DDBJ databases">
        <title>Sequencing of skin fungus with MAO and IRED activity.</title>
        <authorList>
            <person name="Marsaioli A.J."/>
            <person name="Bonatto J.M.C."/>
            <person name="Reis Junior O."/>
        </authorList>
    </citation>
    <scope>NUCLEOTIDE SEQUENCE</scope>
    <source>
        <strain evidence="2">28M1</strain>
    </source>
</reference>
<name>A0A9P4X1L2_9PLEO</name>
<evidence type="ECO:0000256" key="1">
    <source>
        <dbReference type="SAM" id="SignalP"/>
    </source>
</evidence>
<feature type="chain" id="PRO_5040256795" evidence="1">
    <location>
        <begin position="18"/>
        <end position="227"/>
    </location>
</feature>
<dbReference type="OrthoDB" id="2910287at2759"/>